<dbReference type="InterPro" id="IPR042099">
    <property type="entry name" value="ANL_N_sf"/>
</dbReference>
<gene>
    <name evidence="5" type="ORF">FB567DRAFT_500831</name>
</gene>
<dbReference type="OrthoDB" id="1898221at2759"/>
<dbReference type="Pfam" id="PF00501">
    <property type="entry name" value="AMP-binding"/>
    <property type="match status" value="1"/>
</dbReference>
<keyword evidence="2" id="KW-0436">Ligase</keyword>
<dbReference type="InterPro" id="IPR045851">
    <property type="entry name" value="AMP-bd_C_sf"/>
</dbReference>
<evidence type="ECO:0000313" key="6">
    <source>
        <dbReference type="Proteomes" id="UP000813461"/>
    </source>
</evidence>
<sequence length="558" mass="61985">MRVYQNETIDIPQDLSLTELLHQSAGGRKLLDSHLIAKDNLSNRSLTIAELRNRAGRIAHGLLERFQPLDQSRWMILVPNSVDYVELVHAILWSGGIACPVNHALVMTEIAHAMIITRPHFIFVYGSELEKVTEAVRLAEKRFVGLKIQWERPQIITVIKRVSGYVHSPDDIIGENILGIPHYDDTSTRLATIHLSSGTTGSPKGVELTHFNYVANCYQLFAHDPSQWPASARHVAYTPYVHIAQTMPVVFFAPWTGMMYHAMPTFDIETYAQLVESNQSTNHLLIPSVALELATSDITIRYDFSSSRSFTVGQLSMDEEQIAKLVSRAPWRIINLYGMTEAAPYVAYQKLEDTLPIGTIGGLLPNLQAMLKKENGEDAPEGGPGELWVRGPNITRGYVFNEGASKAAFPLPGWYNTGDVCTISKEGWLAVVGRTKELIKYKGFQVSPVELETYLGAHPLVHEAAVGGRYDATQLTEVPAGYVILKDPALSAEEKKLALMELHATVDRQVSGYKKLRGGVWEVSELPRNATGKLLRAKLHEARTGLCSLSYGHRLAKL</sequence>
<dbReference type="EMBL" id="JAGMVJ010000015">
    <property type="protein sequence ID" value="KAH7080779.1"/>
    <property type="molecule type" value="Genomic_DNA"/>
</dbReference>
<evidence type="ECO:0000313" key="5">
    <source>
        <dbReference type="EMBL" id="KAH7080779.1"/>
    </source>
</evidence>
<evidence type="ECO:0000259" key="3">
    <source>
        <dbReference type="Pfam" id="PF00501"/>
    </source>
</evidence>
<dbReference type="PANTHER" id="PTHR24096:SF149">
    <property type="entry name" value="AMP-BINDING DOMAIN-CONTAINING PROTEIN-RELATED"/>
    <property type="match status" value="1"/>
</dbReference>
<dbReference type="AlphaFoldDB" id="A0A8K0QZT1"/>
<name>A0A8K0QZT1_9PLEO</name>
<proteinExistence type="inferred from homology"/>
<evidence type="ECO:0000256" key="1">
    <source>
        <dbReference type="ARBA" id="ARBA00006432"/>
    </source>
</evidence>
<keyword evidence="6" id="KW-1185">Reference proteome</keyword>
<dbReference type="InterPro" id="IPR020845">
    <property type="entry name" value="AMP-binding_CS"/>
</dbReference>
<dbReference type="InterPro" id="IPR000873">
    <property type="entry name" value="AMP-dep_synth/lig_dom"/>
</dbReference>
<dbReference type="SUPFAM" id="SSF56801">
    <property type="entry name" value="Acetyl-CoA synthetase-like"/>
    <property type="match status" value="1"/>
</dbReference>
<protein>
    <submittedName>
        <fullName evidence="5">AMP-binding enzyme</fullName>
    </submittedName>
</protein>
<dbReference type="Pfam" id="PF13193">
    <property type="entry name" value="AMP-binding_C"/>
    <property type="match status" value="1"/>
</dbReference>
<feature type="domain" description="AMP-dependent synthetase/ligase" evidence="3">
    <location>
        <begin position="42"/>
        <end position="398"/>
    </location>
</feature>
<dbReference type="PROSITE" id="PS00455">
    <property type="entry name" value="AMP_BINDING"/>
    <property type="match status" value="1"/>
</dbReference>
<dbReference type="InterPro" id="IPR025110">
    <property type="entry name" value="AMP-bd_C"/>
</dbReference>
<accession>A0A8K0QZT1</accession>
<organism evidence="5 6">
    <name type="scientific">Paraphoma chrysanthemicola</name>
    <dbReference type="NCBI Taxonomy" id="798071"/>
    <lineage>
        <taxon>Eukaryota</taxon>
        <taxon>Fungi</taxon>
        <taxon>Dikarya</taxon>
        <taxon>Ascomycota</taxon>
        <taxon>Pezizomycotina</taxon>
        <taxon>Dothideomycetes</taxon>
        <taxon>Pleosporomycetidae</taxon>
        <taxon>Pleosporales</taxon>
        <taxon>Pleosporineae</taxon>
        <taxon>Phaeosphaeriaceae</taxon>
        <taxon>Paraphoma</taxon>
    </lineage>
</organism>
<dbReference type="PANTHER" id="PTHR24096">
    <property type="entry name" value="LONG-CHAIN-FATTY-ACID--COA LIGASE"/>
    <property type="match status" value="1"/>
</dbReference>
<dbReference type="Gene3D" id="3.40.50.12780">
    <property type="entry name" value="N-terminal domain of ligase-like"/>
    <property type="match status" value="1"/>
</dbReference>
<feature type="domain" description="AMP-binding enzyme C-terminal" evidence="4">
    <location>
        <begin position="450"/>
        <end position="533"/>
    </location>
</feature>
<comment type="caution">
    <text evidence="5">The sequence shown here is derived from an EMBL/GenBank/DDBJ whole genome shotgun (WGS) entry which is preliminary data.</text>
</comment>
<dbReference type="Gene3D" id="3.30.300.30">
    <property type="match status" value="1"/>
</dbReference>
<evidence type="ECO:0000256" key="2">
    <source>
        <dbReference type="ARBA" id="ARBA00022598"/>
    </source>
</evidence>
<reference evidence="5" key="1">
    <citation type="journal article" date="2021" name="Nat. Commun.">
        <title>Genetic determinants of endophytism in the Arabidopsis root mycobiome.</title>
        <authorList>
            <person name="Mesny F."/>
            <person name="Miyauchi S."/>
            <person name="Thiergart T."/>
            <person name="Pickel B."/>
            <person name="Atanasova L."/>
            <person name="Karlsson M."/>
            <person name="Huettel B."/>
            <person name="Barry K.W."/>
            <person name="Haridas S."/>
            <person name="Chen C."/>
            <person name="Bauer D."/>
            <person name="Andreopoulos W."/>
            <person name="Pangilinan J."/>
            <person name="LaButti K."/>
            <person name="Riley R."/>
            <person name="Lipzen A."/>
            <person name="Clum A."/>
            <person name="Drula E."/>
            <person name="Henrissat B."/>
            <person name="Kohler A."/>
            <person name="Grigoriev I.V."/>
            <person name="Martin F.M."/>
            <person name="Hacquard S."/>
        </authorList>
    </citation>
    <scope>NUCLEOTIDE SEQUENCE</scope>
    <source>
        <strain evidence="5">MPI-SDFR-AT-0120</strain>
    </source>
</reference>
<comment type="similarity">
    <text evidence="1">Belongs to the ATP-dependent AMP-binding enzyme family.</text>
</comment>
<dbReference type="GO" id="GO:0016405">
    <property type="term" value="F:CoA-ligase activity"/>
    <property type="evidence" value="ECO:0007669"/>
    <property type="project" value="TreeGrafter"/>
</dbReference>
<evidence type="ECO:0000259" key="4">
    <source>
        <dbReference type="Pfam" id="PF13193"/>
    </source>
</evidence>
<dbReference type="Proteomes" id="UP000813461">
    <property type="component" value="Unassembled WGS sequence"/>
</dbReference>